<protein>
    <submittedName>
        <fullName evidence="1">Uncharacterized protein</fullName>
    </submittedName>
</protein>
<name>A0ACC2N7F8_9HYME</name>
<evidence type="ECO:0000313" key="2">
    <source>
        <dbReference type="Proteomes" id="UP001239111"/>
    </source>
</evidence>
<proteinExistence type="predicted"/>
<organism evidence="1 2">
    <name type="scientific">Eretmocerus hayati</name>
    <dbReference type="NCBI Taxonomy" id="131215"/>
    <lineage>
        <taxon>Eukaryota</taxon>
        <taxon>Metazoa</taxon>
        <taxon>Ecdysozoa</taxon>
        <taxon>Arthropoda</taxon>
        <taxon>Hexapoda</taxon>
        <taxon>Insecta</taxon>
        <taxon>Pterygota</taxon>
        <taxon>Neoptera</taxon>
        <taxon>Endopterygota</taxon>
        <taxon>Hymenoptera</taxon>
        <taxon>Apocrita</taxon>
        <taxon>Proctotrupomorpha</taxon>
        <taxon>Chalcidoidea</taxon>
        <taxon>Aphelinidae</taxon>
        <taxon>Aphelininae</taxon>
        <taxon>Eretmocerus</taxon>
    </lineage>
</organism>
<reference evidence="1" key="1">
    <citation type="submission" date="2023-04" db="EMBL/GenBank/DDBJ databases">
        <title>A chromosome-level genome assembly of the parasitoid wasp Eretmocerus hayati.</title>
        <authorList>
            <person name="Zhong Y."/>
            <person name="Liu S."/>
            <person name="Liu Y."/>
        </authorList>
    </citation>
    <scope>NUCLEOTIDE SEQUENCE</scope>
    <source>
        <strain evidence="1">ZJU_SS_LIU_2023</strain>
    </source>
</reference>
<gene>
    <name evidence="1" type="ORF">QAD02_008488</name>
</gene>
<sequence>MLYRPNHISEDGPVGVAVPVEGKKDQLVVGCGREILLVTWDGESNVTDPPIKKLASLDTDRTDTRVNDGKCDPAGRFWCGTMAIEVNCHIEPNRGALYLLDKELVLKTVHSPVSISNGLTWSPQRDVMYYIDSTEYQIWAFDYSNSTGSISKKRIVFDVKKNNLKGLPDGMTIDADGNLWIALFDGAAVIQVNPESGKLLRTIKLPAEKITSVAFGGPQLDVLYVTSAHVNMTAEQKEAKPESGSLFSIKGLGVRGLPPTDYKLSC</sequence>
<evidence type="ECO:0000313" key="1">
    <source>
        <dbReference type="EMBL" id="KAJ8666826.1"/>
    </source>
</evidence>
<dbReference type="EMBL" id="CM056744">
    <property type="protein sequence ID" value="KAJ8666826.1"/>
    <property type="molecule type" value="Genomic_DNA"/>
</dbReference>
<dbReference type="Proteomes" id="UP001239111">
    <property type="component" value="Chromosome 4"/>
</dbReference>
<accession>A0ACC2N7F8</accession>
<comment type="caution">
    <text evidence="1">The sequence shown here is derived from an EMBL/GenBank/DDBJ whole genome shotgun (WGS) entry which is preliminary data.</text>
</comment>
<keyword evidence="2" id="KW-1185">Reference proteome</keyword>